<reference evidence="2" key="1">
    <citation type="submission" date="2019-08" db="EMBL/GenBank/DDBJ databases">
        <authorList>
            <person name="Kucharzyk K."/>
            <person name="Murdoch R.W."/>
            <person name="Higgins S."/>
            <person name="Loffler F."/>
        </authorList>
    </citation>
    <scope>NUCLEOTIDE SEQUENCE</scope>
</reference>
<dbReference type="GO" id="GO:0004622">
    <property type="term" value="F:phosphatidylcholine lysophospholipase activity"/>
    <property type="evidence" value="ECO:0007669"/>
    <property type="project" value="UniProtKB-EC"/>
</dbReference>
<dbReference type="SUPFAM" id="SSF53474">
    <property type="entry name" value="alpha/beta-Hydrolases"/>
    <property type="match status" value="1"/>
</dbReference>
<dbReference type="PANTHER" id="PTHR11614">
    <property type="entry name" value="PHOSPHOLIPASE-RELATED"/>
    <property type="match status" value="1"/>
</dbReference>
<organism evidence="2">
    <name type="scientific">bioreactor metagenome</name>
    <dbReference type="NCBI Taxonomy" id="1076179"/>
    <lineage>
        <taxon>unclassified sequences</taxon>
        <taxon>metagenomes</taxon>
        <taxon>ecological metagenomes</taxon>
    </lineage>
</organism>
<sequence>MKYKSIKSNREYFYNFGMDEDIVDEVKKRLSYIKESGYFMGENDIKIYYEKYKAKNQIGKIVISHGFTECIEKYREIIYYFIKEGYSVFIMEHRGHGRSGRLGKKHESQINIEDFNYYVNDFKVFIDKIVIKNTDKIYLYSHSMGGTIGVMFLEKYPGSFKKAILSCPMLEIAIGNIPNFIARIIAKVSILLGKGDEFIFGNMPFESTYDFILASTSNEFRYNVYYREIISNEKIQRGGGSFRWLYESLKSFKYIFKRENLEKIDIPVLIFQAGKDSLVGARGENKFSRKCKSCELVRFENGKHELYLENDDILIPYLEKIFKFLSD</sequence>
<keyword evidence="2" id="KW-0378">Hydrolase</keyword>
<feature type="domain" description="Serine aminopeptidase S33" evidence="1">
    <location>
        <begin position="59"/>
        <end position="311"/>
    </location>
</feature>
<evidence type="ECO:0000313" key="2">
    <source>
        <dbReference type="EMBL" id="MPL94853.1"/>
    </source>
</evidence>
<comment type="caution">
    <text evidence="2">The sequence shown here is derived from an EMBL/GenBank/DDBJ whole genome shotgun (WGS) entry which is preliminary data.</text>
</comment>
<proteinExistence type="predicted"/>
<dbReference type="EMBL" id="VSSQ01000444">
    <property type="protein sequence ID" value="MPL94853.1"/>
    <property type="molecule type" value="Genomic_DNA"/>
</dbReference>
<name>A0A644VX15_9ZZZZ</name>
<accession>A0A644VX15</accession>
<dbReference type="Gene3D" id="3.40.50.1820">
    <property type="entry name" value="alpha/beta hydrolase"/>
    <property type="match status" value="1"/>
</dbReference>
<dbReference type="InterPro" id="IPR022742">
    <property type="entry name" value="Hydrolase_4"/>
</dbReference>
<protein>
    <submittedName>
        <fullName evidence="2">Lysophospholipase L2</fullName>
        <ecNumber evidence="2">3.1.1.5</ecNumber>
    </submittedName>
</protein>
<gene>
    <name evidence="2" type="primary">pldB_2</name>
    <name evidence="2" type="ORF">SDC9_41011</name>
</gene>
<dbReference type="InterPro" id="IPR029058">
    <property type="entry name" value="AB_hydrolase_fold"/>
</dbReference>
<dbReference type="AlphaFoldDB" id="A0A644VX15"/>
<evidence type="ECO:0000259" key="1">
    <source>
        <dbReference type="Pfam" id="PF12146"/>
    </source>
</evidence>
<dbReference type="InterPro" id="IPR051044">
    <property type="entry name" value="MAG_DAG_Lipase"/>
</dbReference>
<dbReference type="EC" id="3.1.1.5" evidence="2"/>
<dbReference type="Pfam" id="PF12146">
    <property type="entry name" value="Hydrolase_4"/>
    <property type="match status" value="1"/>
</dbReference>